<feature type="transmembrane region" description="Helical" evidence="2">
    <location>
        <begin position="270"/>
        <end position="291"/>
    </location>
</feature>
<feature type="transmembrane region" description="Helical" evidence="2">
    <location>
        <begin position="354"/>
        <end position="372"/>
    </location>
</feature>
<gene>
    <name evidence="4" type="ORF">ACFQRG_10055</name>
</gene>
<dbReference type="PANTHER" id="PTHR36442:SF1">
    <property type="entry name" value="CYCLIC-DI-AMP PHOSPHODIESTERASE PGPH"/>
    <property type="match status" value="1"/>
</dbReference>
<dbReference type="RefSeq" id="WP_380965768.1">
    <property type="nucleotide sequence ID" value="NZ_JBHTCO010000011.1"/>
</dbReference>
<evidence type="ECO:0000256" key="1">
    <source>
        <dbReference type="SAM" id="MobiDB-lite"/>
    </source>
</evidence>
<evidence type="ECO:0000259" key="3">
    <source>
        <dbReference type="PROSITE" id="PS51831"/>
    </source>
</evidence>
<dbReference type="Pfam" id="PF07697">
    <property type="entry name" value="7TMR-HDED"/>
    <property type="match status" value="1"/>
</dbReference>
<sequence length="712" mass="79981">MKHKDSGKDWRHFAGKPYFIWGIYVLLGIAMYIAMINSVIPKKLNVHLHDIAKYDIQSPVETIDKQATKVKQQEAIESAPSTYVYKKDAALMQVEKAGDIFDVINEVKSKSDKHSSSSMKENVKKVRDKLSDSSNDELSDHTIETLLKASDNELSVAQDMVNTAIYETMNNKIKWSDLDRVQKDASKMIPSSVTSKEMRLAMINILKDSIVPNYVFDAGATKRNKEEAARQVDNVVIHQGEVIVKKGELITRDVMHKLKVVGLLDNHLKALPFVGLAIFVLFLTALLIIECQHFKTKQGAPDVTRLLIFLVIFIFILLLIKLDSILKNTHIVGINYVVPIATGAWLIRMLLNKRLAIVSSAVFGLCGSLMFGEASSTNVFDMPMGVYLLLSSLAGVFALKGHGTRFRLVQTGFIISIINVVIVAGLIFIQNGTLHLYETSLTLGFAFLSGLLSTVLTFGLMPFFEATFGILSPIKLIELSNPNHPLLRKILMEAPGTYHHSVMVANLAERACDVIGANGLFARVAAYYHDIGKTKRPRFFVENQFNHDNPHDKISPQLSRTIIISHPYDGADILRKHHMPKEIIEIAEQHHGTTLLKYFYYKAKENTDQEVLESEFRYPGPKAQTKEAAVIELADSIEAAVRSMAKPTPMKIESLVQKIFNERLEDGQFDECDITLNELRMVKESICETLNGVFHSRIEYPDESDHKKVNNK</sequence>
<feature type="transmembrane region" description="Helical" evidence="2">
    <location>
        <begin position="384"/>
        <end position="401"/>
    </location>
</feature>
<dbReference type="InterPro" id="IPR006675">
    <property type="entry name" value="HDIG_dom"/>
</dbReference>
<dbReference type="InterPro" id="IPR003607">
    <property type="entry name" value="HD/PDEase_dom"/>
</dbReference>
<dbReference type="SUPFAM" id="SSF109604">
    <property type="entry name" value="HD-domain/PDEase-like"/>
    <property type="match status" value="1"/>
</dbReference>
<dbReference type="InterPro" id="IPR011624">
    <property type="entry name" value="Metal-dep_PHydrolase_7TM_extra"/>
</dbReference>
<dbReference type="InterPro" id="IPR011621">
    <property type="entry name" value="Metal-dep_PHydrolase_7TM_intra"/>
</dbReference>
<evidence type="ECO:0000256" key="2">
    <source>
        <dbReference type="SAM" id="Phobius"/>
    </source>
</evidence>
<feature type="transmembrane region" description="Helical" evidence="2">
    <location>
        <begin position="303"/>
        <end position="322"/>
    </location>
</feature>
<feature type="domain" description="HD" evidence="3">
    <location>
        <begin position="497"/>
        <end position="640"/>
    </location>
</feature>
<dbReference type="Pfam" id="PF07698">
    <property type="entry name" value="7TM-7TMR_HD"/>
    <property type="match status" value="1"/>
</dbReference>
<dbReference type="InterPro" id="IPR052722">
    <property type="entry name" value="PgpH_phosphodiesterase"/>
</dbReference>
<keyword evidence="5" id="KW-1185">Reference proteome</keyword>
<keyword evidence="2" id="KW-0812">Transmembrane</keyword>
<reference evidence="5" key="1">
    <citation type="journal article" date="2019" name="Int. J. Syst. Evol. Microbiol.">
        <title>The Global Catalogue of Microorganisms (GCM) 10K type strain sequencing project: providing services to taxonomists for standard genome sequencing and annotation.</title>
        <authorList>
            <consortium name="The Broad Institute Genomics Platform"/>
            <consortium name="The Broad Institute Genome Sequencing Center for Infectious Disease"/>
            <person name="Wu L."/>
            <person name="Ma J."/>
        </authorList>
    </citation>
    <scope>NUCLEOTIDE SEQUENCE [LARGE SCALE GENOMIC DNA]</scope>
    <source>
        <strain evidence="5">CGMCC 1.16305</strain>
    </source>
</reference>
<dbReference type="EMBL" id="JBHTCO010000011">
    <property type="protein sequence ID" value="MFC7393308.1"/>
    <property type="molecule type" value="Genomic_DNA"/>
</dbReference>
<feature type="compositionally biased region" description="Basic and acidic residues" evidence="1">
    <location>
        <begin position="111"/>
        <end position="131"/>
    </location>
</feature>
<dbReference type="Gene3D" id="1.10.3210.10">
    <property type="entry name" value="Hypothetical protein af1432"/>
    <property type="match status" value="1"/>
</dbReference>
<dbReference type="PROSITE" id="PS51831">
    <property type="entry name" value="HD"/>
    <property type="match status" value="1"/>
</dbReference>
<dbReference type="InterPro" id="IPR006674">
    <property type="entry name" value="HD_domain"/>
</dbReference>
<accession>A0ABW2Q111</accession>
<feature type="transmembrane region" description="Helical" evidence="2">
    <location>
        <begin position="21"/>
        <end position="40"/>
    </location>
</feature>
<evidence type="ECO:0000313" key="5">
    <source>
        <dbReference type="Proteomes" id="UP001596505"/>
    </source>
</evidence>
<dbReference type="NCBIfam" id="TIGR00277">
    <property type="entry name" value="HDIG"/>
    <property type="match status" value="1"/>
</dbReference>
<dbReference type="Proteomes" id="UP001596505">
    <property type="component" value="Unassembled WGS sequence"/>
</dbReference>
<dbReference type="CDD" id="cd00077">
    <property type="entry name" value="HDc"/>
    <property type="match status" value="1"/>
</dbReference>
<feature type="transmembrane region" description="Helical" evidence="2">
    <location>
        <begin position="408"/>
        <end position="429"/>
    </location>
</feature>
<dbReference type="SMART" id="SM00471">
    <property type="entry name" value="HDc"/>
    <property type="match status" value="1"/>
</dbReference>
<name>A0ABW2Q111_9BACL</name>
<dbReference type="PANTHER" id="PTHR36442">
    <property type="entry name" value="CYCLIC-DI-AMP PHOSPHODIESTERASE PGPH"/>
    <property type="match status" value="1"/>
</dbReference>
<organism evidence="4 5">
    <name type="scientific">Scopulibacillus cellulosilyticus</name>
    <dbReference type="NCBI Taxonomy" id="2665665"/>
    <lineage>
        <taxon>Bacteria</taxon>
        <taxon>Bacillati</taxon>
        <taxon>Bacillota</taxon>
        <taxon>Bacilli</taxon>
        <taxon>Bacillales</taxon>
        <taxon>Sporolactobacillaceae</taxon>
        <taxon>Scopulibacillus</taxon>
    </lineage>
</organism>
<evidence type="ECO:0000313" key="4">
    <source>
        <dbReference type="EMBL" id="MFC7393308.1"/>
    </source>
</evidence>
<protein>
    <submittedName>
        <fullName evidence="4">HD family phosphohydrolase</fullName>
    </submittedName>
</protein>
<proteinExistence type="predicted"/>
<comment type="caution">
    <text evidence="4">The sequence shown here is derived from an EMBL/GenBank/DDBJ whole genome shotgun (WGS) entry which is preliminary data.</text>
</comment>
<keyword evidence="2" id="KW-1133">Transmembrane helix</keyword>
<dbReference type="Pfam" id="PF01966">
    <property type="entry name" value="HD"/>
    <property type="match status" value="1"/>
</dbReference>
<feature type="transmembrane region" description="Helical" evidence="2">
    <location>
        <begin position="441"/>
        <end position="464"/>
    </location>
</feature>
<feature type="region of interest" description="Disordered" evidence="1">
    <location>
        <begin position="111"/>
        <end position="137"/>
    </location>
</feature>
<keyword evidence="2" id="KW-0472">Membrane</keyword>